<gene>
    <name evidence="3" type="ORF">C474_20916</name>
</gene>
<dbReference type="PANTHER" id="PTHR43640:SF1">
    <property type="entry name" value="THIOREDOXIN-DEPENDENT PEROXIREDOXIN"/>
    <property type="match status" value="1"/>
</dbReference>
<dbReference type="PATRIC" id="fig|1227487.5.peg.4171"/>
<dbReference type="EMBL" id="AOIV01000045">
    <property type="protein sequence ID" value="ELZ26202.1"/>
    <property type="molecule type" value="Genomic_DNA"/>
</dbReference>
<dbReference type="OrthoDB" id="334137at2157"/>
<evidence type="ECO:0000259" key="2">
    <source>
        <dbReference type="PROSITE" id="PS51352"/>
    </source>
</evidence>
<dbReference type="AlphaFoldDB" id="M0CUV5"/>
<sequence>MVLKESDSKLSRGDAAPEFSLPGADGGTYSPASFADREALLVVFTCNHCPYAKAKFDELNYLARSYDELAVVGINANDAEEYPEDSLERMEELVEDGTIEYTAYLRDDSQETAREYGAVCTPDPFLFGREEGEFRLAFHSRIDDAMSPDDEVTDYEMRTAVEAVIAGEEIPLDETPSQGCSIKWKDE</sequence>
<organism evidence="3 4">
    <name type="scientific">Halogeometricum pallidum JCM 14848</name>
    <dbReference type="NCBI Taxonomy" id="1227487"/>
    <lineage>
        <taxon>Archaea</taxon>
        <taxon>Methanobacteriati</taxon>
        <taxon>Methanobacteriota</taxon>
        <taxon>Stenosarchaea group</taxon>
        <taxon>Halobacteria</taxon>
        <taxon>Halobacteriales</taxon>
        <taxon>Haloferacaceae</taxon>
        <taxon>Halogeometricum</taxon>
    </lineage>
</organism>
<dbReference type="Pfam" id="PF00578">
    <property type="entry name" value="AhpC-TSA"/>
    <property type="match status" value="1"/>
</dbReference>
<dbReference type="CDD" id="cd02969">
    <property type="entry name" value="PRX_like1"/>
    <property type="match status" value="1"/>
</dbReference>
<proteinExistence type="predicted"/>
<dbReference type="SUPFAM" id="SSF52833">
    <property type="entry name" value="Thioredoxin-like"/>
    <property type="match status" value="1"/>
</dbReference>
<dbReference type="PROSITE" id="PS51352">
    <property type="entry name" value="THIOREDOXIN_2"/>
    <property type="match status" value="1"/>
</dbReference>
<dbReference type="GO" id="GO:0016209">
    <property type="term" value="F:antioxidant activity"/>
    <property type="evidence" value="ECO:0007669"/>
    <property type="project" value="InterPro"/>
</dbReference>
<name>M0CUV5_HALPD</name>
<dbReference type="PANTHER" id="PTHR43640">
    <property type="entry name" value="OS07G0260300 PROTEIN"/>
    <property type="match status" value="1"/>
</dbReference>
<dbReference type="InterPro" id="IPR047262">
    <property type="entry name" value="PRX-like1"/>
</dbReference>
<reference evidence="3 4" key="1">
    <citation type="journal article" date="2014" name="PLoS Genet.">
        <title>Phylogenetically driven sequencing of extremely halophilic archaea reveals strategies for static and dynamic osmo-response.</title>
        <authorList>
            <person name="Becker E.A."/>
            <person name="Seitzer P.M."/>
            <person name="Tritt A."/>
            <person name="Larsen D."/>
            <person name="Krusor M."/>
            <person name="Yao A.I."/>
            <person name="Wu D."/>
            <person name="Madern D."/>
            <person name="Eisen J.A."/>
            <person name="Darling A.E."/>
            <person name="Facciotti M.T."/>
        </authorList>
    </citation>
    <scope>NUCLEOTIDE SEQUENCE [LARGE SCALE GENOMIC DNA]</scope>
    <source>
        <strain evidence="3 4">JCM 14848</strain>
    </source>
</reference>
<keyword evidence="4" id="KW-1185">Reference proteome</keyword>
<protein>
    <submittedName>
        <fullName evidence="3">Peroxiredoxin</fullName>
    </submittedName>
</protein>
<dbReference type="eggNOG" id="arCOG00314">
    <property type="taxonomic scope" value="Archaea"/>
</dbReference>
<dbReference type="RefSeq" id="WP_008390234.1">
    <property type="nucleotide sequence ID" value="NZ_AOIV01000045.1"/>
</dbReference>
<dbReference type="InterPro" id="IPR013766">
    <property type="entry name" value="Thioredoxin_domain"/>
</dbReference>
<evidence type="ECO:0000313" key="3">
    <source>
        <dbReference type="EMBL" id="ELZ26202.1"/>
    </source>
</evidence>
<dbReference type="InParanoid" id="M0CUV5"/>
<feature type="compositionally biased region" description="Basic and acidic residues" evidence="1">
    <location>
        <begin position="1"/>
        <end position="12"/>
    </location>
</feature>
<dbReference type="Proteomes" id="UP000011513">
    <property type="component" value="Unassembled WGS sequence"/>
</dbReference>
<evidence type="ECO:0000313" key="4">
    <source>
        <dbReference type="Proteomes" id="UP000011513"/>
    </source>
</evidence>
<dbReference type="GO" id="GO:0016491">
    <property type="term" value="F:oxidoreductase activity"/>
    <property type="evidence" value="ECO:0007669"/>
    <property type="project" value="InterPro"/>
</dbReference>
<comment type="caution">
    <text evidence="3">The sequence shown here is derived from an EMBL/GenBank/DDBJ whole genome shotgun (WGS) entry which is preliminary data.</text>
</comment>
<accession>M0CUV5</accession>
<feature type="domain" description="Thioredoxin" evidence="2">
    <location>
        <begin position="10"/>
        <end position="166"/>
    </location>
</feature>
<feature type="region of interest" description="Disordered" evidence="1">
    <location>
        <begin position="1"/>
        <end position="22"/>
    </location>
</feature>
<dbReference type="InterPro" id="IPR000866">
    <property type="entry name" value="AhpC/TSA"/>
</dbReference>
<dbReference type="Gene3D" id="3.40.30.10">
    <property type="entry name" value="Glutaredoxin"/>
    <property type="match status" value="1"/>
</dbReference>
<dbReference type="InterPro" id="IPR036249">
    <property type="entry name" value="Thioredoxin-like_sf"/>
</dbReference>
<evidence type="ECO:0000256" key="1">
    <source>
        <dbReference type="SAM" id="MobiDB-lite"/>
    </source>
</evidence>